<name>A0A4Y2QYA3_ARAVE</name>
<comment type="caution">
    <text evidence="2">The sequence shown here is derived from an EMBL/GenBank/DDBJ whole genome shotgun (WGS) entry which is preliminary data.</text>
</comment>
<dbReference type="Proteomes" id="UP000499080">
    <property type="component" value="Unassembled WGS sequence"/>
</dbReference>
<gene>
    <name evidence="2" type="ORF">AVEN_98479_1</name>
</gene>
<dbReference type="EMBL" id="BGPR01015176">
    <property type="protein sequence ID" value="GBN68281.1"/>
    <property type="molecule type" value="Genomic_DNA"/>
</dbReference>
<dbReference type="AlphaFoldDB" id="A0A4Y2QYA3"/>
<protein>
    <submittedName>
        <fullName evidence="2">Uncharacterized protein</fullName>
    </submittedName>
</protein>
<evidence type="ECO:0000313" key="2">
    <source>
        <dbReference type="EMBL" id="GBN68281.1"/>
    </source>
</evidence>
<feature type="region of interest" description="Disordered" evidence="1">
    <location>
        <begin position="51"/>
        <end position="70"/>
    </location>
</feature>
<keyword evidence="3" id="KW-1185">Reference proteome</keyword>
<proteinExistence type="predicted"/>
<evidence type="ECO:0000313" key="3">
    <source>
        <dbReference type="Proteomes" id="UP000499080"/>
    </source>
</evidence>
<organism evidence="2 3">
    <name type="scientific">Araneus ventricosus</name>
    <name type="common">Orbweaver spider</name>
    <name type="synonym">Epeira ventricosa</name>
    <dbReference type="NCBI Taxonomy" id="182803"/>
    <lineage>
        <taxon>Eukaryota</taxon>
        <taxon>Metazoa</taxon>
        <taxon>Ecdysozoa</taxon>
        <taxon>Arthropoda</taxon>
        <taxon>Chelicerata</taxon>
        <taxon>Arachnida</taxon>
        <taxon>Araneae</taxon>
        <taxon>Araneomorphae</taxon>
        <taxon>Entelegynae</taxon>
        <taxon>Araneoidea</taxon>
        <taxon>Araneidae</taxon>
        <taxon>Araneus</taxon>
    </lineage>
</organism>
<sequence>MNFPIRLLSVNIPRKSSDCDYVLCKETFPIDNKVDLAFRLKGIQKSLGAVAAGGEASHSGPEGSKSDSNEEALCKWAWRHIDKPYPDRTEAGNQSISLATRGSDVVFSSPT</sequence>
<accession>A0A4Y2QYA3</accession>
<evidence type="ECO:0000256" key="1">
    <source>
        <dbReference type="SAM" id="MobiDB-lite"/>
    </source>
</evidence>
<reference evidence="2 3" key="1">
    <citation type="journal article" date="2019" name="Sci. Rep.">
        <title>Orb-weaving spider Araneus ventricosus genome elucidates the spidroin gene catalogue.</title>
        <authorList>
            <person name="Kono N."/>
            <person name="Nakamura H."/>
            <person name="Ohtoshi R."/>
            <person name="Moran D.A.P."/>
            <person name="Shinohara A."/>
            <person name="Yoshida Y."/>
            <person name="Fujiwara M."/>
            <person name="Mori M."/>
            <person name="Tomita M."/>
            <person name="Arakawa K."/>
        </authorList>
    </citation>
    <scope>NUCLEOTIDE SEQUENCE [LARGE SCALE GENOMIC DNA]</scope>
</reference>